<accession>A0AAE0KIM2</accession>
<reference evidence="2" key="2">
    <citation type="submission" date="2023-06" db="EMBL/GenBank/DDBJ databases">
        <authorList>
            <consortium name="Lawrence Berkeley National Laboratory"/>
            <person name="Haridas S."/>
            <person name="Hensen N."/>
            <person name="Bonometti L."/>
            <person name="Westerberg I."/>
            <person name="Brannstrom I.O."/>
            <person name="Guillou S."/>
            <person name="Cros-Aarteil S."/>
            <person name="Calhoun S."/>
            <person name="Kuo A."/>
            <person name="Mondo S."/>
            <person name="Pangilinan J."/>
            <person name="Riley R."/>
            <person name="Labutti K."/>
            <person name="Andreopoulos B."/>
            <person name="Lipzen A."/>
            <person name="Chen C."/>
            <person name="Yanf M."/>
            <person name="Daum C."/>
            <person name="Ng V."/>
            <person name="Clum A."/>
            <person name="Steindorff A."/>
            <person name="Ohm R."/>
            <person name="Martin F."/>
            <person name="Silar P."/>
            <person name="Natvig D."/>
            <person name="Lalanne C."/>
            <person name="Gautier V."/>
            <person name="Ament-Velasquez S.L."/>
            <person name="Kruys A."/>
            <person name="Hutchinson M.I."/>
            <person name="Powell A.J."/>
            <person name="Barry K."/>
            <person name="Miller A.N."/>
            <person name="Grigoriev I.V."/>
            <person name="Debuchy R."/>
            <person name="Gladieux P."/>
            <person name="Thoren M.H."/>
            <person name="Johannesson H."/>
        </authorList>
    </citation>
    <scope>NUCLEOTIDE SEQUENCE</scope>
    <source>
        <strain evidence="2">CBS 958.72</strain>
    </source>
</reference>
<dbReference type="AlphaFoldDB" id="A0AAE0KIM2"/>
<dbReference type="Proteomes" id="UP001287356">
    <property type="component" value="Unassembled WGS sequence"/>
</dbReference>
<keyword evidence="3" id="KW-1185">Reference proteome</keyword>
<sequence>MRAGRYAPLAALATLASLSLAEDLLFPHMHGLKYAEYDQAVKLGLTAHICKDEDEWYGMTTADFAKYKAIIVPDCLCNTSLSTIKFLDDTKGVWSPAVTGNMVLIGTDPSFHAKYYHLPGAFAMMQDSISLVAAGKNGTGMYFSLSCYYQSNAAPMSISALSGIGNFQVRGNLSHPCLNNAHIVAKSSVMTTLSDENASNWNCSVHEVFSEYPRAGSGGFEALAIALNATGLGQRSFADKTSGIPYIIARGATPLGCGNSITEPTYNEECDNGPTNGAPGDLCSSSCKCLYGMITPGVCRSNHPFYEFQYCRSEYLATGEFFVERAPVNANIAAKQFDHWLHTIQLFKFSLQLSVWDGTRHPYGKHLDPQQCISSAAAFSSDCYRHTTDFTEEQCALQ</sequence>
<feature type="chain" id="PRO_5042196591" evidence="1">
    <location>
        <begin position="22"/>
        <end position="398"/>
    </location>
</feature>
<keyword evidence="1" id="KW-0732">Signal</keyword>
<evidence type="ECO:0000313" key="2">
    <source>
        <dbReference type="EMBL" id="KAK3376651.1"/>
    </source>
</evidence>
<evidence type="ECO:0000256" key="1">
    <source>
        <dbReference type="SAM" id="SignalP"/>
    </source>
</evidence>
<gene>
    <name evidence="2" type="ORF">B0T24DRAFT_592304</name>
</gene>
<dbReference type="EMBL" id="JAULSN010000003">
    <property type="protein sequence ID" value="KAK3376651.1"/>
    <property type="molecule type" value="Genomic_DNA"/>
</dbReference>
<reference evidence="2" key="1">
    <citation type="journal article" date="2023" name="Mol. Phylogenet. Evol.">
        <title>Genome-scale phylogeny and comparative genomics of the fungal order Sordariales.</title>
        <authorList>
            <person name="Hensen N."/>
            <person name="Bonometti L."/>
            <person name="Westerberg I."/>
            <person name="Brannstrom I.O."/>
            <person name="Guillou S."/>
            <person name="Cros-Aarteil S."/>
            <person name="Calhoun S."/>
            <person name="Haridas S."/>
            <person name="Kuo A."/>
            <person name="Mondo S."/>
            <person name="Pangilinan J."/>
            <person name="Riley R."/>
            <person name="LaButti K."/>
            <person name="Andreopoulos B."/>
            <person name="Lipzen A."/>
            <person name="Chen C."/>
            <person name="Yan M."/>
            <person name="Daum C."/>
            <person name="Ng V."/>
            <person name="Clum A."/>
            <person name="Steindorff A."/>
            <person name="Ohm R.A."/>
            <person name="Martin F."/>
            <person name="Silar P."/>
            <person name="Natvig D.O."/>
            <person name="Lalanne C."/>
            <person name="Gautier V."/>
            <person name="Ament-Velasquez S.L."/>
            <person name="Kruys A."/>
            <person name="Hutchinson M.I."/>
            <person name="Powell A.J."/>
            <person name="Barry K."/>
            <person name="Miller A.N."/>
            <person name="Grigoriev I.V."/>
            <person name="Debuchy R."/>
            <person name="Gladieux P."/>
            <person name="Hiltunen Thoren M."/>
            <person name="Johannesson H."/>
        </authorList>
    </citation>
    <scope>NUCLEOTIDE SEQUENCE</scope>
    <source>
        <strain evidence="2">CBS 958.72</strain>
    </source>
</reference>
<comment type="caution">
    <text evidence="2">The sequence shown here is derived from an EMBL/GenBank/DDBJ whole genome shotgun (WGS) entry which is preliminary data.</text>
</comment>
<evidence type="ECO:0000313" key="3">
    <source>
        <dbReference type="Proteomes" id="UP001287356"/>
    </source>
</evidence>
<proteinExistence type="predicted"/>
<protein>
    <submittedName>
        <fullName evidence="2">Uncharacterized protein</fullName>
    </submittedName>
</protein>
<organism evidence="2 3">
    <name type="scientific">Lasiosphaeria ovina</name>
    <dbReference type="NCBI Taxonomy" id="92902"/>
    <lineage>
        <taxon>Eukaryota</taxon>
        <taxon>Fungi</taxon>
        <taxon>Dikarya</taxon>
        <taxon>Ascomycota</taxon>
        <taxon>Pezizomycotina</taxon>
        <taxon>Sordariomycetes</taxon>
        <taxon>Sordariomycetidae</taxon>
        <taxon>Sordariales</taxon>
        <taxon>Lasiosphaeriaceae</taxon>
        <taxon>Lasiosphaeria</taxon>
    </lineage>
</organism>
<name>A0AAE0KIM2_9PEZI</name>
<feature type="signal peptide" evidence="1">
    <location>
        <begin position="1"/>
        <end position="21"/>
    </location>
</feature>